<sequence>MSWVIPYAAAGRASIEPGSGEAEAQAVVNALARSQRLQFPALCQFVATDPAVRDRFNAQHVCRCLLVAPYLQPRQRVCPELHLEGESADGRNRSERDFSPVLPLLHRGDTEYTARILPEVPGKAAVFQRLAAQSDLTVEQPGSDIHVIHVERRKRLRPRIRKAIGEAYLSALAVDAPMTFEERAPPLGKSDRNRRPALGIPVLAIPEEDLRRMRREGAVQRVPAPILSALDRFGMADVVRAAGEKETLKGVIDPRITVIRDRPPRSDIDLADETGANVEDGAVVQKEARTSSCGKDLHFTSPDPRTTPLPERDRMLTSRSPRIHLFHTSVKIRLSVAGEVPAGTFIQFGDFIHVQQEGR</sequence>
<organism evidence="2 3">
    <name type="scientific">Pseudorhizobium banfieldiae</name>
    <dbReference type="NCBI Taxonomy" id="1125847"/>
    <lineage>
        <taxon>Bacteria</taxon>
        <taxon>Pseudomonadati</taxon>
        <taxon>Pseudomonadota</taxon>
        <taxon>Alphaproteobacteria</taxon>
        <taxon>Hyphomicrobiales</taxon>
        <taxon>Rhizobiaceae</taxon>
        <taxon>Rhizobium/Agrobacterium group</taxon>
        <taxon>Pseudorhizobium</taxon>
    </lineage>
</organism>
<feature type="region of interest" description="Disordered" evidence="1">
    <location>
        <begin position="291"/>
        <end position="313"/>
    </location>
</feature>
<proteinExistence type="predicted"/>
<dbReference type="EMBL" id="FO082820">
    <property type="protein sequence ID" value="CCF19907.1"/>
    <property type="molecule type" value="Genomic_DNA"/>
</dbReference>
<name>L0NHY2_9HYPH</name>
<keyword evidence="3" id="KW-1185">Reference proteome</keyword>
<dbReference type="KEGG" id="rht:NT26_2184"/>
<reference evidence="2 3" key="1">
    <citation type="journal article" date="2013" name="Genome Biol. Evol.">
        <title>Life in an arsenic-containing gold mine: genome and physiology of the autotrophic arsenite-oxidizing bacterium rhizobium sp. NT-26.</title>
        <authorList>
            <person name="Andres J."/>
            <person name="Arsene-Ploetze F."/>
            <person name="Barbe V."/>
            <person name="Brochier-Armanet C."/>
            <person name="Cleiss-Arnold J."/>
            <person name="Coppee J.Y."/>
            <person name="Dillies M.A."/>
            <person name="Geist"/>
            <person name="L"/>
            <person name="Joublin A."/>
            <person name="Koechler S."/>
            <person name="Lassalle F."/>
            <person name="Marchal M."/>
            <person name="Medigue C."/>
            <person name="Muller D."/>
            <person name="Nesme X."/>
            <person name="Plewniak F."/>
            <person name="Proux C."/>
            <person name="Ramirez-Bahena M.H."/>
            <person name="Schenowitz C."/>
            <person name="Sismeiro O."/>
            <person name="Vallenet D."/>
            <person name="Santini J.M."/>
            <person name="Bertin P.N."/>
        </authorList>
    </citation>
    <scope>NUCLEOTIDE SEQUENCE [LARGE SCALE GENOMIC DNA]</scope>
    <source>
        <strain evidence="2 3">NT-26</strain>
    </source>
</reference>
<dbReference type="STRING" id="1125847.NT26_2184"/>
<evidence type="ECO:0000313" key="3">
    <source>
        <dbReference type="Proteomes" id="UP000010792"/>
    </source>
</evidence>
<evidence type="ECO:0000313" key="2">
    <source>
        <dbReference type="EMBL" id="CCF19907.1"/>
    </source>
</evidence>
<dbReference type="Proteomes" id="UP000010792">
    <property type="component" value="Chromosome"/>
</dbReference>
<protein>
    <submittedName>
        <fullName evidence="2">Uncharacterized protein</fullName>
    </submittedName>
</protein>
<evidence type="ECO:0000256" key="1">
    <source>
        <dbReference type="SAM" id="MobiDB-lite"/>
    </source>
</evidence>
<dbReference type="AlphaFoldDB" id="L0NHY2"/>
<accession>L0NHY2</accession>
<gene>
    <name evidence="2" type="ORF">NT26_2184</name>
</gene>